<dbReference type="EMBL" id="CP021425">
    <property type="protein sequence ID" value="ARU55893.1"/>
    <property type="molecule type" value="Genomic_DNA"/>
</dbReference>
<dbReference type="AlphaFoldDB" id="A0A1Y0I931"/>
<evidence type="ECO:0000256" key="2">
    <source>
        <dbReference type="SAM" id="MobiDB-lite"/>
    </source>
</evidence>
<evidence type="ECO:0000313" key="4">
    <source>
        <dbReference type="EMBL" id="ARU55893.1"/>
    </source>
</evidence>
<feature type="region of interest" description="Disordered" evidence="2">
    <location>
        <begin position="360"/>
        <end position="423"/>
    </location>
</feature>
<dbReference type="InterPro" id="IPR029016">
    <property type="entry name" value="GAF-like_dom_sf"/>
</dbReference>
<name>A0A1Y0I931_9GAMM</name>
<dbReference type="PANTHER" id="PTHR33525">
    <property type="match status" value="1"/>
</dbReference>
<dbReference type="Pfam" id="PF08668">
    <property type="entry name" value="HDOD"/>
    <property type="match status" value="1"/>
</dbReference>
<evidence type="ECO:0000259" key="3">
    <source>
        <dbReference type="PROSITE" id="PS51833"/>
    </source>
</evidence>
<dbReference type="RefSeq" id="WP_087460944.1">
    <property type="nucleotide sequence ID" value="NZ_CP021425.1"/>
</dbReference>
<keyword evidence="5" id="KW-1185">Reference proteome</keyword>
<feature type="compositionally biased region" description="Polar residues" evidence="2">
    <location>
        <begin position="389"/>
        <end position="420"/>
    </location>
</feature>
<reference evidence="4 5" key="1">
    <citation type="submission" date="2017-05" db="EMBL/GenBank/DDBJ databases">
        <title>Genomic insights into alkan degradation activity of Oleiphilus messinensis.</title>
        <authorList>
            <person name="Kozyavkin S.A."/>
            <person name="Slesarev A.I."/>
            <person name="Golyshin P.N."/>
            <person name="Korzhenkov A."/>
            <person name="Golyshina O.N."/>
            <person name="Toshchakov S.V."/>
        </authorList>
    </citation>
    <scope>NUCLEOTIDE SEQUENCE [LARGE SCALE GENOMIC DNA]</scope>
    <source>
        <strain evidence="4 5">ME102</strain>
    </source>
</reference>
<dbReference type="PROSITE" id="PS51833">
    <property type="entry name" value="HDOD"/>
    <property type="match status" value="1"/>
</dbReference>
<feature type="domain" description="HDOD" evidence="3">
    <location>
        <begin position="17"/>
        <end position="211"/>
    </location>
</feature>
<protein>
    <recommendedName>
        <fullName evidence="3">HDOD domain-containing protein</fullName>
    </recommendedName>
</protein>
<gene>
    <name evidence="4" type="ORF">OLMES_1819</name>
</gene>
<sequence length="605" mass="67617">MPDGSKAWTSFFKDKQLPAIPTVGKQALQLLKSGDYTYKDLAYLINRDPVLSFHILSAANETKSAEQPLSKSVDHAISMIGLDALRTVIAKVPYFKPDATNIRHFYYLRALSTSLMAGYLAKAISQYRPTLNTDTLFWTTLFCGAPTWYLWRFATPEMRLVRYAVRSNGKGQEQAEIEILGCTVRDVGIEFCKHLPLPELTQQCFKLENTPSARALVNIARASRQKETPAVPEDRALNHLMGSPTFVPLLCNLLAQQATHDWYSRATLRYLKILSVYLHLSLDRTISIVHQAAATVSQAHPIPGVMAPAAKLMLPPREYINVNSFADVTVASLIAKAQNAESIQQNRKALQKELAQKELIREEPQKEPQAVPDATVGNTVKPPPIETLDAQNTPPSKTPQADKSTDVLVSNPETQDQGNIDQGVEIETGRKANYTLFKQLIHSLSKQPEEFADLHEIMNAAVQGISYGLGLARTTVALVNTKHTRLKAYYTAGTRKNKELGTFQIDLTKPNLFHRLIQSPASIWIKPDTNRSTWALIPPEFKKTAGVQEFFLMSVFVGEKPVAVFYADGGVNAKPMQDWEYKQFKQMCHAVTQCLSEHSLKQKQE</sequence>
<dbReference type="SUPFAM" id="SSF109604">
    <property type="entry name" value="HD-domain/PDEase-like"/>
    <property type="match status" value="1"/>
</dbReference>
<dbReference type="InterPro" id="IPR052340">
    <property type="entry name" value="RNase_Y/CdgJ"/>
</dbReference>
<dbReference type="OrthoDB" id="6188783at2"/>
<dbReference type="KEGG" id="ome:OLMES_1819"/>
<evidence type="ECO:0000256" key="1">
    <source>
        <dbReference type="SAM" id="Coils"/>
    </source>
</evidence>
<organism evidence="4 5">
    <name type="scientific">Oleiphilus messinensis</name>
    <dbReference type="NCBI Taxonomy" id="141451"/>
    <lineage>
        <taxon>Bacteria</taxon>
        <taxon>Pseudomonadati</taxon>
        <taxon>Pseudomonadota</taxon>
        <taxon>Gammaproteobacteria</taxon>
        <taxon>Oceanospirillales</taxon>
        <taxon>Oleiphilaceae</taxon>
        <taxon>Oleiphilus</taxon>
    </lineage>
</organism>
<dbReference type="PANTHER" id="PTHR33525:SF4">
    <property type="entry name" value="CYCLIC DI-GMP PHOSPHODIESTERASE CDGJ"/>
    <property type="match status" value="1"/>
</dbReference>
<keyword evidence="1" id="KW-0175">Coiled coil</keyword>
<proteinExistence type="predicted"/>
<accession>A0A1Y0I931</accession>
<dbReference type="Gene3D" id="1.10.3210.10">
    <property type="entry name" value="Hypothetical protein af1432"/>
    <property type="match status" value="1"/>
</dbReference>
<evidence type="ECO:0000313" key="5">
    <source>
        <dbReference type="Proteomes" id="UP000196027"/>
    </source>
</evidence>
<dbReference type="SUPFAM" id="SSF55781">
    <property type="entry name" value="GAF domain-like"/>
    <property type="match status" value="1"/>
</dbReference>
<feature type="coiled-coil region" evidence="1">
    <location>
        <begin position="333"/>
        <end position="360"/>
    </location>
</feature>
<dbReference type="Gene3D" id="3.30.450.40">
    <property type="match status" value="1"/>
</dbReference>
<dbReference type="InterPro" id="IPR013976">
    <property type="entry name" value="HDOD"/>
</dbReference>
<dbReference type="Proteomes" id="UP000196027">
    <property type="component" value="Chromosome"/>
</dbReference>